<dbReference type="SMART" id="SM00219">
    <property type="entry name" value="TyrKc"/>
    <property type="match status" value="1"/>
</dbReference>
<dbReference type="Proteomes" id="UP001187531">
    <property type="component" value="Unassembled WGS sequence"/>
</dbReference>
<dbReference type="GO" id="GO:0005524">
    <property type="term" value="F:ATP binding"/>
    <property type="evidence" value="ECO:0007669"/>
    <property type="project" value="UniProtKB-UniRule"/>
</dbReference>
<evidence type="ECO:0000256" key="6">
    <source>
        <dbReference type="ARBA" id="ARBA00022679"/>
    </source>
</evidence>
<evidence type="ECO:0000256" key="5">
    <source>
        <dbReference type="ARBA" id="ARBA00022553"/>
    </source>
</evidence>
<evidence type="ECO:0000256" key="24">
    <source>
        <dbReference type="ARBA" id="ARBA00073785"/>
    </source>
</evidence>
<evidence type="ECO:0000256" key="18">
    <source>
        <dbReference type="ARBA" id="ARBA00023170"/>
    </source>
</evidence>
<evidence type="ECO:0000313" key="28">
    <source>
        <dbReference type="EMBL" id="KAK2703017.1"/>
    </source>
</evidence>
<evidence type="ECO:0000256" key="11">
    <source>
        <dbReference type="ARBA" id="ARBA00022777"/>
    </source>
</evidence>
<dbReference type="PRINTS" id="PR01176">
    <property type="entry name" value="GABABRECEPTR"/>
</dbReference>
<keyword evidence="18" id="KW-0675">Receptor</keyword>
<name>A0AA88KU00_ARTSF</name>
<evidence type="ECO:0000256" key="17">
    <source>
        <dbReference type="ARBA" id="ARBA00023157"/>
    </source>
</evidence>
<dbReference type="Gene3D" id="1.10.510.10">
    <property type="entry name" value="Transferase(Phosphotransferase) domain 1"/>
    <property type="match status" value="1"/>
</dbReference>
<comment type="catalytic activity">
    <reaction evidence="22">
        <text>L-tyrosyl-[protein] + ATP = O-phospho-L-tyrosyl-[protein] + ADP + H(+)</text>
        <dbReference type="Rhea" id="RHEA:10596"/>
        <dbReference type="Rhea" id="RHEA-COMP:10136"/>
        <dbReference type="Rhea" id="RHEA-COMP:20101"/>
        <dbReference type="ChEBI" id="CHEBI:15378"/>
        <dbReference type="ChEBI" id="CHEBI:30616"/>
        <dbReference type="ChEBI" id="CHEBI:46858"/>
        <dbReference type="ChEBI" id="CHEBI:61978"/>
        <dbReference type="ChEBI" id="CHEBI:456216"/>
        <dbReference type="EC" id="2.7.10.1"/>
    </reaction>
</comment>
<evidence type="ECO:0000256" key="13">
    <source>
        <dbReference type="ARBA" id="ARBA00022989"/>
    </source>
</evidence>
<dbReference type="GO" id="GO:0043235">
    <property type="term" value="C:receptor complex"/>
    <property type="evidence" value="ECO:0007669"/>
    <property type="project" value="TreeGrafter"/>
</dbReference>
<sequence>MHEGLKEHSLRMRKLFTVIIWRFLFLLVTTSALLESSCIRSQTDVLSMSRSLVWCDQKRTIMLETSDRVTHQLATHAFAIFVRDVLGYEDVAILRESLNSFNKTTVLERLAGLETEIEDFHEDIEECNEKLLPISMVNLEVWVSPGISESLTIDGYVDDLGPLGPGGRFGWFLPADFVETFPIIGHWRGFLDRDIVASLDLNELEMEELRYFMRNNETEKYECQEQTCQDGMFIPPQCKKNDNELEAPPCAILFAENLDYTYFLKRQIVEMHLLVKVAWFDSDVIERAIEHFLTSKTRNSSGQSIVYFAWKPSTVSESGDFVSVSFPPCEDLIDDSDPRCAYEIQRFEKFSWAHLKDGAKVLFEAVQNVYFHQSDYGRLLNLYNRRRGQDISKIACEWLNNEGQELWKHWIPEIARQKPEIEIGGIFPITGDGYTAAGLVPAARLAIEAINNDGNILTNYKLVLHTADGRCTPDIVMKSFIEYTRMKSFNRLAGILGPACSNTVEPIAGVAKHFRTVVISYSAEGSFFSDRDKYPYFFRTIGENRQYKYVYTQLFLQLGWKRIVSMTEDGQKYGEYISSLRDVLKPNGITFIENRKFPQNSEPTKIRTYLRELKDKHSRILIGEFYDHWARSVMCEAYHEGMTAKNGFVWFLPTWYRKDWYKTEHRNGEVQCTTEQMLEAIDGHLGLSYSNFAGDGAIMQENIPVGEWRRKYEDLCARHGFNSQDYAGFVYDAIWMYAYALDKLLLDTLHSADFHSVKTAEALVRILNETDFYGVSGRVRFLGSSSRLSDVINVLQFNNETYNVVGVFRPNFSAHFKDSEMSLKYGKLELNNDRFIWLTEDGAIPDDGSSIINACLIAPFANSLNLECEYAIVVANVIGFGAILLIVIIFGLIYKNRYDKDIKEREERMKALGLLEESKMLTLDEWEFPREQVVINRKIGEGAFGTVYGGEAFFSDKGWVAVAVKTLKMGSTVEEKLDFLSEAEMMKRFEHKNIVKLLGVCTRNEPVYTIMEFMLYGDLKTYLLARRHLVNEKNREENDEVSSRRLTAMALDVARGLSYLAELKYVHRDVACRNCLVNSNRVVKLADFGMTRPMYENDYYRFRRKGMLPVRWMAPESLADGLFTPMTDVWSYGVLLYEIITFGGFPFQGLSNSQVLEHVKNGHTLPIPAGVKTQLETLLKSCWNRTPSLRPQASEIVELLANNQRLIQPCLGIPMSSVQIEGTNSLELHLDRRLRNNSFVTRRKSTSIETSVVYTDNNGHTVEVDVAGDTYFNANSNGSAVEPLLRNIGATYTPQYITLQHTPRGDLELDCLSDGSQQVTPV</sequence>
<evidence type="ECO:0000256" key="26">
    <source>
        <dbReference type="SAM" id="Phobius"/>
    </source>
</evidence>
<dbReference type="Pfam" id="PF01094">
    <property type="entry name" value="ANF_receptor"/>
    <property type="match status" value="1"/>
</dbReference>
<gene>
    <name evidence="28" type="ORF">QYM36_018418</name>
</gene>
<keyword evidence="13 26" id="KW-1133">Transmembrane helix</keyword>
<keyword evidence="17" id="KW-1015">Disulfide bond</keyword>
<reference evidence="28" key="1">
    <citation type="submission" date="2023-07" db="EMBL/GenBank/DDBJ databases">
        <title>Chromosome-level genome assembly of Artemia franciscana.</title>
        <authorList>
            <person name="Jo E."/>
        </authorList>
    </citation>
    <scope>NUCLEOTIDE SEQUENCE</scope>
    <source>
        <tissue evidence="28">Whole body</tissue>
    </source>
</reference>
<evidence type="ECO:0000256" key="20">
    <source>
        <dbReference type="ARBA" id="ARBA00023224"/>
    </source>
</evidence>
<dbReference type="FunFam" id="1.10.510.10:FF:001227">
    <property type="entry name" value="Tyrosine-protein kinase receptor"/>
    <property type="match status" value="1"/>
</dbReference>
<evidence type="ECO:0000256" key="22">
    <source>
        <dbReference type="ARBA" id="ARBA00051243"/>
    </source>
</evidence>
<keyword evidence="9" id="KW-0677">Repeat</keyword>
<evidence type="ECO:0000256" key="1">
    <source>
        <dbReference type="ARBA" id="ARBA00004167"/>
    </source>
</evidence>
<keyword evidence="11" id="KW-0418">Kinase</keyword>
<dbReference type="PROSITE" id="PS50011">
    <property type="entry name" value="PROTEIN_KINASE_DOM"/>
    <property type="match status" value="1"/>
</dbReference>
<keyword evidence="15 26" id="KW-0472">Membrane</keyword>
<dbReference type="PROSITE" id="PS00109">
    <property type="entry name" value="PROTEIN_KINASE_TYR"/>
    <property type="match status" value="1"/>
</dbReference>
<evidence type="ECO:0000256" key="2">
    <source>
        <dbReference type="ARBA" id="ARBA00004651"/>
    </source>
</evidence>
<evidence type="ECO:0000256" key="21">
    <source>
        <dbReference type="ARBA" id="ARBA00023319"/>
    </source>
</evidence>
<keyword evidence="8" id="KW-0732">Signal</keyword>
<feature type="transmembrane region" description="Helical" evidence="26">
    <location>
        <begin position="870"/>
        <end position="894"/>
    </location>
</feature>
<dbReference type="InterPro" id="IPR011009">
    <property type="entry name" value="Kinase-like_dom_sf"/>
</dbReference>
<keyword evidence="6" id="KW-0808">Transferase</keyword>
<keyword evidence="14" id="KW-0297">G-protein coupled receptor</keyword>
<evidence type="ECO:0000256" key="19">
    <source>
        <dbReference type="ARBA" id="ARBA00023180"/>
    </source>
</evidence>
<dbReference type="SUPFAM" id="SSF53822">
    <property type="entry name" value="Periplasmic binding protein-like I"/>
    <property type="match status" value="1"/>
</dbReference>
<keyword evidence="7 26" id="KW-0812">Transmembrane</keyword>
<dbReference type="InterPro" id="IPR000719">
    <property type="entry name" value="Prot_kinase_dom"/>
</dbReference>
<dbReference type="GO" id="GO:0004930">
    <property type="term" value="F:G protein-coupled receptor activity"/>
    <property type="evidence" value="ECO:0007669"/>
    <property type="project" value="UniProtKB-KW"/>
</dbReference>
<evidence type="ECO:0000256" key="16">
    <source>
        <dbReference type="ARBA" id="ARBA00023137"/>
    </source>
</evidence>
<evidence type="ECO:0000256" key="9">
    <source>
        <dbReference type="ARBA" id="ARBA00022737"/>
    </source>
</evidence>
<dbReference type="InterPro" id="IPR008266">
    <property type="entry name" value="Tyr_kinase_AS"/>
</dbReference>
<dbReference type="PANTHER" id="PTHR24416">
    <property type="entry name" value="TYROSINE-PROTEIN KINASE RECEPTOR"/>
    <property type="match status" value="1"/>
</dbReference>
<evidence type="ECO:0000256" key="3">
    <source>
        <dbReference type="ARBA" id="ARBA00011902"/>
    </source>
</evidence>
<evidence type="ECO:0000256" key="25">
    <source>
        <dbReference type="PROSITE-ProRule" id="PRU10141"/>
    </source>
</evidence>
<dbReference type="EMBL" id="JAVRJZ010000124">
    <property type="protein sequence ID" value="KAK2703017.1"/>
    <property type="molecule type" value="Genomic_DNA"/>
</dbReference>
<dbReference type="InterPro" id="IPR020635">
    <property type="entry name" value="Tyr_kinase_cat_dom"/>
</dbReference>
<dbReference type="InterPro" id="IPR001828">
    <property type="entry name" value="ANF_lig-bd_rcpt"/>
</dbReference>
<keyword evidence="16" id="KW-0829">Tyrosine-protein kinase</keyword>
<keyword evidence="19" id="KW-0325">Glycoprotein</keyword>
<dbReference type="SUPFAM" id="SSF56112">
    <property type="entry name" value="Protein kinase-like (PK-like)"/>
    <property type="match status" value="1"/>
</dbReference>
<dbReference type="GO" id="GO:0007169">
    <property type="term" value="P:cell surface receptor protein tyrosine kinase signaling pathway"/>
    <property type="evidence" value="ECO:0007669"/>
    <property type="project" value="TreeGrafter"/>
</dbReference>
<dbReference type="PROSITE" id="PS00107">
    <property type="entry name" value="PROTEIN_KINASE_ATP"/>
    <property type="match status" value="1"/>
</dbReference>
<evidence type="ECO:0000256" key="7">
    <source>
        <dbReference type="ARBA" id="ARBA00022692"/>
    </source>
</evidence>
<evidence type="ECO:0000256" key="12">
    <source>
        <dbReference type="ARBA" id="ARBA00022840"/>
    </source>
</evidence>
<evidence type="ECO:0000313" key="29">
    <source>
        <dbReference type="Proteomes" id="UP001187531"/>
    </source>
</evidence>
<comment type="function">
    <text evidence="23">Receptor for basic fibroblast growth factor.</text>
</comment>
<dbReference type="InterPro" id="IPR017441">
    <property type="entry name" value="Protein_kinase_ATP_BS"/>
</dbReference>
<dbReference type="FunFam" id="3.30.200.20:FF:000593">
    <property type="entry name" value="Predicted protein"/>
    <property type="match status" value="1"/>
</dbReference>
<keyword evidence="10 25" id="KW-0547">Nucleotide-binding</keyword>
<keyword evidence="21" id="KW-0393">Immunoglobulin domain</keyword>
<keyword evidence="12 25" id="KW-0067">ATP-binding</keyword>
<feature type="binding site" evidence="25">
    <location>
        <position position="965"/>
    </location>
    <ligand>
        <name>ATP</name>
        <dbReference type="ChEBI" id="CHEBI:30616"/>
    </ligand>
</feature>
<evidence type="ECO:0000256" key="8">
    <source>
        <dbReference type="ARBA" id="ARBA00022729"/>
    </source>
</evidence>
<keyword evidence="29" id="KW-1185">Reference proteome</keyword>
<evidence type="ECO:0000256" key="4">
    <source>
        <dbReference type="ARBA" id="ARBA00022475"/>
    </source>
</evidence>
<feature type="domain" description="Protein kinase" evidence="27">
    <location>
        <begin position="933"/>
        <end position="1211"/>
    </location>
</feature>
<dbReference type="PANTHER" id="PTHR24416:SF489">
    <property type="entry name" value="PROTEIN KINASE DOMAIN-CONTAINING PROTEIN"/>
    <property type="match status" value="1"/>
</dbReference>
<dbReference type="EC" id="2.7.10.1" evidence="3"/>
<dbReference type="FunFam" id="3.40.50.2300:FF:000063">
    <property type="entry name" value="Gamma-aminobutyric acid type B receptor subunit"/>
    <property type="match status" value="1"/>
</dbReference>
<accession>A0AA88KU00</accession>
<protein>
    <recommendedName>
        <fullName evidence="24">Gamma-aminobutyric acid type B receptor subunit 2</fullName>
        <ecNumber evidence="3">2.7.10.1</ecNumber>
    </recommendedName>
</protein>
<dbReference type="Gene3D" id="3.40.50.2300">
    <property type="match status" value="2"/>
</dbReference>
<proteinExistence type="predicted"/>
<dbReference type="PRINTS" id="PR00109">
    <property type="entry name" value="TYRKINASE"/>
</dbReference>
<keyword evidence="20" id="KW-0807">Transducer</keyword>
<dbReference type="Pfam" id="PF07714">
    <property type="entry name" value="PK_Tyr_Ser-Thr"/>
    <property type="match status" value="1"/>
</dbReference>
<dbReference type="InterPro" id="IPR001245">
    <property type="entry name" value="Ser-Thr/Tyr_kinase_cat_dom"/>
</dbReference>
<evidence type="ECO:0000259" key="27">
    <source>
        <dbReference type="PROSITE" id="PS50011"/>
    </source>
</evidence>
<dbReference type="Gene3D" id="3.30.200.20">
    <property type="entry name" value="Phosphorylase Kinase, domain 1"/>
    <property type="match status" value="1"/>
</dbReference>
<evidence type="ECO:0000256" key="15">
    <source>
        <dbReference type="ARBA" id="ARBA00023136"/>
    </source>
</evidence>
<keyword evidence="5" id="KW-0597">Phosphoprotein</keyword>
<dbReference type="CDD" id="cd00192">
    <property type="entry name" value="PTKc"/>
    <property type="match status" value="1"/>
</dbReference>
<evidence type="ECO:0000256" key="10">
    <source>
        <dbReference type="ARBA" id="ARBA00022741"/>
    </source>
</evidence>
<dbReference type="CDD" id="cd06366">
    <property type="entry name" value="PBP1_GABAb_receptor"/>
    <property type="match status" value="1"/>
</dbReference>
<dbReference type="InterPro" id="IPR028082">
    <property type="entry name" value="Peripla_BP_I"/>
</dbReference>
<evidence type="ECO:0000256" key="23">
    <source>
        <dbReference type="ARBA" id="ARBA00056965"/>
    </source>
</evidence>
<dbReference type="GO" id="GO:0005886">
    <property type="term" value="C:plasma membrane"/>
    <property type="evidence" value="ECO:0007669"/>
    <property type="project" value="UniProtKB-SubCell"/>
</dbReference>
<dbReference type="InterPro" id="IPR050122">
    <property type="entry name" value="RTK"/>
</dbReference>
<evidence type="ECO:0000256" key="14">
    <source>
        <dbReference type="ARBA" id="ARBA00023040"/>
    </source>
</evidence>
<comment type="subcellular location">
    <subcellularLocation>
        <location evidence="2">Cell membrane</location>
        <topology evidence="2">Multi-pass membrane protein</topology>
    </subcellularLocation>
    <subcellularLocation>
        <location evidence="1">Membrane</location>
        <topology evidence="1">Single-pass membrane protein</topology>
    </subcellularLocation>
</comment>
<comment type="caution">
    <text evidence="28">The sequence shown here is derived from an EMBL/GenBank/DDBJ whole genome shotgun (WGS) entry which is preliminary data.</text>
</comment>
<organism evidence="28 29">
    <name type="scientific">Artemia franciscana</name>
    <name type="common">Brine shrimp</name>
    <name type="synonym">Artemia sanfranciscana</name>
    <dbReference type="NCBI Taxonomy" id="6661"/>
    <lineage>
        <taxon>Eukaryota</taxon>
        <taxon>Metazoa</taxon>
        <taxon>Ecdysozoa</taxon>
        <taxon>Arthropoda</taxon>
        <taxon>Crustacea</taxon>
        <taxon>Branchiopoda</taxon>
        <taxon>Anostraca</taxon>
        <taxon>Artemiidae</taxon>
        <taxon>Artemia</taxon>
    </lineage>
</organism>
<keyword evidence="4" id="KW-1003">Cell membrane</keyword>
<dbReference type="GO" id="GO:0004714">
    <property type="term" value="F:transmembrane receptor protein tyrosine kinase activity"/>
    <property type="evidence" value="ECO:0007669"/>
    <property type="project" value="UniProtKB-EC"/>
</dbReference>